<keyword evidence="1" id="KW-0472">Membrane</keyword>
<feature type="transmembrane region" description="Helical" evidence="1">
    <location>
        <begin position="24"/>
        <end position="44"/>
    </location>
</feature>
<feature type="non-terminal residue" evidence="2">
    <location>
        <position position="1"/>
    </location>
</feature>
<accession>A0A2P5CWJ7</accession>
<dbReference type="OrthoDB" id="10534044at2759"/>
<gene>
    <name evidence="2" type="ORF">PanWU01x14_117360</name>
</gene>
<dbReference type="Proteomes" id="UP000237105">
    <property type="component" value="Unassembled WGS sequence"/>
</dbReference>
<comment type="caution">
    <text evidence="2">The sequence shown here is derived from an EMBL/GenBank/DDBJ whole genome shotgun (WGS) entry which is preliminary data.</text>
</comment>
<organism evidence="2 3">
    <name type="scientific">Parasponia andersonii</name>
    <name type="common">Sponia andersonii</name>
    <dbReference type="NCBI Taxonomy" id="3476"/>
    <lineage>
        <taxon>Eukaryota</taxon>
        <taxon>Viridiplantae</taxon>
        <taxon>Streptophyta</taxon>
        <taxon>Embryophyta</taxon>
        <taxon>Tracheophyta</taxon>
        <taxon>Spermatophyta</taxon>
        <taxon>Magnoliopsida</taxon>
        <taxon>eudicotyledons</taxon>
        <taxon>Gunneridae</taxon>
        <taxon>Pentapetalae</taxon>
        <taxon>rosids</taxon>
        <taxon>fabids</taxon>
        <taxon>Rosales</taxon>
        <taxon>Cannabaceae</taxon>
        <taxon>Parasponia</taxon>
    </lineage>
</organism>
<protein>
    <submittedName>
        <fullName evidence="2">Uncharacterized protein</fullName>
    </submittedName>
</protein>
<evidence type="ECO:0000313" key="2">
    <source>
        <dbReference type="EMBL" id="PON65422.1"/>
    </source>
</evidence>
<sequence>AHAAFQTLPERVAKTSIAEAVGRLLIWAITCFACTCIPCTCLCLQTEIAHMRRSFLYPIRSLKSATSEYATHDPNLHRFC</sequence>
<dbReference type="AlphaFoldDB" id="A0A2P5CWJ7"/>
<proteinExistence type="predicted"/>
<evidence type="ECO:0000256" key="1">
    <source>
        <dbReference type="SAM" id="Phobius"/>
    </source>
</evidence>
<evidence type="ECO:0000313" key="3">
    <source>
        <dbReference type="Proteomes" id="UP000237105"/>
    </source>
</evidence>
<name>A0A2P5CWJ7_PARAD</name>
<keyword evidence="1" id="KW-0812">Transmembrane</keyword>
<reference evidence="3" key="1">
    <citation type="submission" date="2016-06" db="EMBL/GenBank/DDBJ databases">
        <title>Parallel loss of symbiosis genes in relatives of nitrogen-fixing non-legume Parasponia.</title>
        <authorList>
            <person name="Van Velzen R."/>
            <person name="Holmer R."/>
            <person name="Bu F."/>
            <person name="Rutten L."/>
            <person name="Van Zeijl A."/>
            <person name="Liu W."/>
            <person name="Santuari L."/>
            <person name="Cao Q."/>
            <person name="Sharma T."/>
            <person name="Shen D."/>
            <person name="Roswanjaya Y."/>
            <person name="Wardhani T."/>
            <person name="Kalhor M.S."/>
            <person name="Jansen J."/>
            <person name="Van den Hoogen J."/>
            <person name="Gungor B."/>
            <person name="Hartog M."/>
            <person name="Hontelez J."/>
            <person name="Verver J."/>
            <person name="Yang W.-C."/>
            <person name="Schijlen E."/>
            <person name="Repin R."/>
            <person name="Schilthuizen M."/>
            <person name="Schranz E."/>
            <person name="Heidstra R."/>
            <person name="Miyata K."/>
            <person name="Fedorova E."/>
            <person name="Kohlen W."/>
            <person name="Bisseling T."/>
            <person name="Smit S."/>
            <person name="Geurts R."/>
        </authorList>
    </citation>
    <scope>NUCLEOTIDE SEQUENCE [LARGE SCALE GENOMIC DNA]</scope>
    <source>
        <strain evidence="3">cv. WU1-14</strain>
    </source>
</reference>
<dbReference type="EMBL" id="JXTB01000088">
    <property type="protein sequence ID" value="PON65422.1"/>
    <property type="molecule type" value="Genomic_DNA"/>
</dbReference>
<keyword evidence="3" id="KW-1185">Reference proteome</keyword>
<keyword evidence="1" id="KW-1133">Transmembrane helix</keyword>